<dbReference type="GO" id="GO:0000329">
    <property type="term" value="C:fungal-type vacuole membrane"/>
    <property type="evidence" value="ECO:0007669"/>
    <property type="project" value="TreeGrafter"/>
</dbReference>
<reference evidence="5 6" key="1">
    <citation type="submission" date="2017-03" db="EMBL/GenBank/DDBJ databases">
        <title>Genomes of endolithic fungi from Antarctica.</title>
        <authorList>
            <person name="Coleine C."/>
            <person name="Masonjones S."/>
            <person name="Stajich J.E."/>
        </authorList>
    </citation>
    <scope>NUCLEOTIDE SEQUENCE [LARGE SCALE GENOMIC DNA]</scope>
    <source>
        <strain evidence="5 6">CCFEE 5311</strain>
    </source>
</reference>
<dbReference type="AlphaFoldDB" id="A0A4U0UPQ3"/>
<evidence type="ECO:0000256" key="1">
    <source>
        <dbReference type="ARBA" id="ARBA00004141"/>
    </source>
</evidence>
<evidence type="ECO:0000259" key="4">
    <source>
        <dbReference type="PROSITE" id="PS50850"/>
    </source>
</evidence>
<gene>
    <name evidence="5" type="ORF">B0A54_10520</name>
</gene>
<accession>A0A4U0UPQ3</accession>
<dbReference type="PANTHER" id="PTHR23520:SF5">
    <property type="entry name" value="TRANSPORTER, PUTATIVE (AFU_ORTHOLOGUE AFUA_3G04000)-RELATED"/>
    <property type="match status" value="1"/>
</dbReference>
<dbReference type="Pfam" id="PF07690">
    <property type="entry name" value="MFS_1"/>
    <property type="match status" value="2"/>
</dbReference>
<evidence type="ECO:0000256" key="3">
    <source>
        <dbReference type="SAM" id="Phobius"/>
    </source>
</evidence>
<dbReference type="Gene3D" id="1.20.1250.20">
    <property type="entry name" value="MFS general substrate transporter like domains"/>
    <property type="match status" value="1"/>
</dbReference>
<comment type="caution">
    <text evidence="5">The sequence shown here is derived from an EMBL/GenBank/DDBJ whole genome shotgun (WGS) entry which is preliminary data.</text>
</comment>
<evidence type="ECO:0000313" key="6">
    <source>
        <dbReference type="Proteomes" id="UP000310066"/>
    </source>
</evidence>
<dbReference type="STRING" id="329885.A0A4U0UPQ3"/>
<name>A0A4U0UPQ3_9PEZI</name>
<dbReference type="OrthoDB" id="10027823at2759"/>
<dbReference type="EMBL" id="NAJP01000048">
    <property type="protein sequence ID" value="TKA37918.1"/>
    <property type="molecule type" value="Genomic_DNA"/>
</dbReference>
<dbReference type="PROSITE" id="PS50850">
    <property type="entry name" value="MFS"/>
    <property type="match status" value="1"/>
</dbReference>
<keyword evidence="3" id="KW-0472">Membrane</keyword>
<keyword evidence="3" id="KW-0812">Transmembrane</keyword>
<protein>
    <recommendedName>
        <fullName evidence="4">Major facilitator superfamily (MFS) profile domain-containing protein</fullName>
    </recommendedName>
</protein>
<feature type="compositionally biased region" description="Basic and acidic residues" evidence="2">
    <location>
        <begin position="484"/>
        <end position="501"/>
    </location>
</feature>
<evidence type="ECO:0000256" key="2">
    <source>
        <dbReference type="SAM" id="MobiDB-lite"/>
    </source>
</evidence>
<feature type="transmembrane region" description="Helical" evidence="3">
    <location>
        <begin position="116"/>
        <end position="135"/>
    </location>
</feature>
<feature type="domain" description="Major facilitator superfamily (MFS) profile" evidence="4">
    <location>
        <begin position="2"/>
        <end position="466"/>
    </location>
</feature>
<feature type="transmembrane region" description="Helical" evidence="3">
    <location>
        <begin position="440"/>
        <end position="462"/>
    </location>
</feature>
<proteinExistence type="predicted"/>
<feature type="transmembrane region" description="Helical" evidence="3">
    <location>
        <begin position="329"/>
        <end position="351"/>
    </location>
</feature>
<feature type="transmembrane region" description="Helical" evidence="3">
    <location>
        <begin position="290"/>
        <end position="309"/>
    </location>
</feature>
<dbReference type="GO" id="GO:0022857">
    <property type="term" value="F:transmembrane transporter activity"/>
    <property type="evidence" value="ECO:0007669"/>
    <property type="project" value="InterPro"/>
</dbReference>
<dbReference type="InterPro" id="IPR036259">
    <property type="entry name" value="MFS_trans_sf"/>
</dbReference>
<feature type="transmembrane region" description="Helical" evidence="3">
    <location>
        <begin position="156"/>
        <end position="175"/>
    </location>
</feature>
<feature type="transmembrane region" description="Helical" evidence="3">
    <location>
        <begin position="12"/>
        <end position="31"/>
    </location>
</feature>
<feature type="transmembrane region" description="Helical" evidence="3">
    <location>
        <begin position="92"/>
        <end position="110"/>
    </location>
</feature>
<feature type="transmembrane region" description="Helical" evidence="3">
    <location>
        <begin position="38"/>
        <end position="57"/>
    </location>
</feature>
<comment type="subcellular location">
    <subcellularLocation>
        <location evidence="1">Membrane</location>
        <topology evidence="1">Multi-pass membrane protein</topology>
    </subcellularLocation>
</comment>
<evidence type="ECO:0000313" key="5">
    <source>
        <dbReference type="EMBL" id="TKA37918.1"/>
    </source>
</evidence>
<feature type="transmembrane region" description="Helical" evidence="3">
    <location>
        <begin position="63"/>
        <end position="83"/>
    </location>
</feature>
<feature type="transmembrane region" description="Helical" evidence="3">
    <location>
        <begin position="195"/>
        <end position="215"/>
    </location>
</feature>
<feature type="region of interest" description="Disordered" evidence="2">
    <location>
        <begin position="474"/>
        <end position="520"/>
    </location>
</feature>
<organism evidence="5 6">
    <name type="scientific">Friedmanniomyces endolithicus</name>
    <dbReference type="NCBI Taxonomy" id="329885"/>
    <lineage>
        <taxon>Eukaryota</taxon>
        <taxon>Fungi</taxon>
        <taxon>Dikarya</taxon>
        <taxon>Ascomycota</taxon>
        <taxon>Pezizomycotina</taxon>
        <taxon>Dothideomycetes</taxon>
        <taxon>Dothideomycetidae</taxon>
        <taxon>Mycosphaerellales</taxon>
        <taxon>Teratosphaeriaceae</taxon>
        <taxon>Friedmanniomyces</taxon>
    </lineage>
</organism>
<dbReference type="InterPro" id="IPR020846">
    <property type="entry name" value="MFS_dom"/>
</dbReference>
<dbReference type="Proteomes" id="UP000310066">
    <property type="component" value="Unassembled WGS sequence"/>
</dbReference>
<sequence length="520" mass="56878">MSVLLEPFTWFYHAFGLVSIQDTGPNAYLIILARACRMFAYGTNSLILALFFAELQFSDYRIGLFMTLTLLGDVFLGLGLTLIADRYGRRKILFGGSFLMVLSGATFAVFENFWILLFAAVVGVVSATGGDFGPFRAIEESILSQLTTPRTRSDVLAWYVTTSTVGSAIGSEVSGRIIHALQSRDGWELVDAYHALFWIYTAMGIVNALLVLLLTDACEMQASDKGYAQVAQEERESLELEAHQRPGAHQRPNGVVVDPPTTSRLKRMWSRLSSQLAQISAPTRAVMYKLWALLAVDSIADGMVPYSLTNYYMNKMFHPAKSTLGDVTAAAYFLGAVSSVFAGPLAHRIGLINTMVFTHIPSSAAVLVFGLPNNFVVIAILLMIRAGLNNMDQAPRSAFIAAVVKPEERTAVMGITNLLRTFAAMAGPSLTGVLAGNDKFWVAFLAAGAFRLAYDVGLYVMFVNMQLYKHEGGTGADVSPTPLEGRRSVEEEDMVELHRLSTPDSSADEEMIQELDVDKH</sequence>
<dbReference type="InterPro" id="IPR011701">
    <property type="entry name" value="MFS"/>
</dbReference>
<keyword evidence="3" id="KW-1133">Transmembrane helix</keyword>
<dbReference type="PANTHER" id="PTHR23520">
    <property type="entry name" value="TRANSPORTER, PUTATIVE (AFU_ORTHOLOGUE AFUA_3G04000)-RELATED"/>
    <property type="match status" value="1"/>
</dbReference>
<dbReference type="SUPFAM" id="SSF103473">
    <property type="entry name" value="MFS general substrate transporter"/>
    <property type="match status" value="1"/>
</dbReference>
<feature type="transmembrane region" description="Helical" evidence="3">
    <location>
        <begin position="363"/>
        <end position="384"/>
    </location>
</feature>
<feature type="compositionally biased region" description="Acidic residues" evidence="2">
    <location>
        <begin position="506"/>
        <end position="520"/>
    </location>
</feature>